<evidence type="ECO:0000313" key="2">
    <source>
        <dbReference type="Proteomes" id="UP001607157"/>
    </source>
</evidence>
<proteinExistence type="predicted"/>
<name>A0ABW7I4U8_9RHOB</name>
<evidence type="ECO:0000313" key="1">
    <source>
        <dbReference type="EMBL" id="MFH0252550.1"/>
    </source>
</evidence>
<keyword evidence="2" id="KW-1185">Reference proteome</keyword>
<organism evidence="1 2">
    <name type="scientific">Roseovarius aquimarinus</name>
    <dbReference type="NCBI Taxonomy" id="1229156"/>
    <lineage>
        <taxon>Bacteria</taxon>
        <taxon>Pseudomonadati</taxon>
        <taxon>Pseudomonadota</taxon>
        <taxon>Alphaproteobacteria</taxon>
        <taxon>Rhodobacterales</taxon>
        <taxon>Roseobacteraceae</taxon>
        <taxon>Roseovarius</taxon>
    </lineage>
</organism>
<evidence type="ECO:0008006" key="3">
    <source>
        <dbReference type="Google" id="ProtNLM"/>
    </source>
</evidence>
<gene>
    <name evidence="1" type="ORF">ACGRVM_01480</name>
</gene>
<dbReference type="RefSeq" id="WP_377169408.1">
    <property type="nucleotide sequence ID" value="NZ_JBHTJC010000001.1"/>
</dbReference>
<protein>
    <recommendedName>
        <fullName evidence="3">Lipoprotein</fullName>
    </recommendedName>
</protein>
<dbReference type="Proteomes" id="UP001607157">
    <property type="component" value="Unassembled WGS sequence"/>
</dbReference>
<accession>A0ABW7I4U8</accession>
<sequence>MRAVVTLVTISSLTLAGCSGFRDSRANPANWFGGGRSAPALTTDAAAANPLIPEERDSIFRRAPEEERYQGTPIHAVQEVLIEPSSGGAIIKATGLSLRQGAFDVRLVPENEGVPVDGVLSYTLRAVQRTDTPQGPEQTRRVSAGRFITAQTLREAREVRVLAQTNSAASVSRR</sequence>
<reference evidence="1 2" key="1">
    <citation type="submission" date="2024-10" db="EMBL/GenBank/DDBJ databases">
        <authorList>
            <person name="Yang X.-N."/>
        </authorList>
    </citation>
    <scope>NUCLEOTIDE SEQUENCE [LARGE SCALE GENOMIC DNA]</scope>
    <source>
        <strain evidence="1 2">CAU 1059</strain>
    </source>
</reference>
<dbReference type="PROSITE" id="PS51257">
    <property type="entry name" value="PROKAR_LIPOPROTEIN"/>
    <property type="match status" value="1"/>
</dbReference>
<comment type="caution">
    <text evidence="1">The sequence shown here is derived from an EMBL/GenBank/DDBJ whole genome shotgun (WGS) entry which is preliminary data.</text>
</comment>
<dbReference type="EMBL" id="JBIHMM010000001">
    <property type="protein sequence ID" value="MFH0252550.1"/>
    <property type="molecule type" value="Genomic_DNA"/>
</dbReference>